<name>T0S555_SAPDV</name>
<organism evidence="1 2">
    <name type="scientific">Saprolegnia diclina (strain VS20)</name>
    <dbReference type="NCBI Taxonomy" id="1156394"/>
    <lineage>
        <taxon>Eukaryota</taxon>
        <taxon>Sar</taxon>
        <taxon>Stramenopiles</taxon>
        <taxon>Oomycota</taxon>
        <taxon>Saprolegniomycetes</taxon>
        <taxon>Saprolegniales</taxon>
        <taxon>Saprolegniaceae</taxon>
        <taxon>Saprolegnia</taxon>
    </lineage>
</organism>
<proteinExistence type="predicted"/>
<dbReference type="Gene3D" id="2.80.10.50">
    <property type="match status" value="1"/>
</dbReference>
<keyword evidence="2" id="KW-1185">Reference proteome</keyword>
<dbReference type="EMBL" id="JH767136">
    <property type="protein sequence ID" value="EQC40268.1"/>
    <property type="molecule type" value="Genomic_DNA"/>
</dbReference>
<dbReference type="PROSITE" id="PS50231">
    <property type="entry name" value="RICIN_B_LECTIN"/>
    <property type="match status" value="1"/>
</dbReference>
<dbReference type="AlphaFoldDB" id="T0S555"/>
<gene>
    <name evidence="1" type="ORF">SDRG_02172</name>
</gene>
<evidence type="ECO:0000313" key="2">
    <source>
        <dbReference type="Proteomes" id="UP000030762"/>
    </source>
</evidence>
<dbReference type="GeneID" id="19942899"/>
<accession>T0S555</accession>
<dbReference type="OrthoDB" id="78530at2759"/>
<dbReference type="SUPFAM" id="SSF50370">
    <property type="entry name" value="Ricin B-like lectins"/>
    <property type="match status" value="2"/>
</dbReference>
<protein>
    <submittedName>
        <fullName evidence="1">Uncharacterized protein</fullName>
    </submittedName>
</protein>
<dbReference type="VEuPathDB" id="FungiDB:SDRG_02172"/>
<dbReference type="InterPro" id="IPR035992">
    <property type="entry name" value="Ricin_B-like_lectins"/>
</dbReference>
<dbReference type="InParanoid" id="T0S555"/>
<sequence>METTGGAINVPVWIAPETAPGSCLVLLAADATSSCMVADATPGRCLAQEWIFDGHGITSLAEPTLHLGADVHGHCCMYLPSAPLFKWVFCSGYLLARHALGSCLTLLSDGSLALRPLAIGDATQQWRLDPIAIVEAPLPRVTRLVDDAANDALPTVDLASLSVHDVAHLLTSGGFPSSLSAQCRTLEINGDALQHCSSVNDLMQLGVQDAALAEYLWQNIHYFGRHGVPQRLVTPIVYIIQSVKDPRMCLHLISGDAKGAPNGDRCHLWTTVINRRHPAQEWLLEGPLIKSVKDTTKCIHLASGASPGTFNGDLCHLWRVVPGAHPAQEWSFDGQRILSAKDLTKCIHVASGMAHPSFNGDVCHLWDVQPGEYPAQEWTFVPVAEA</sequence>
<reference evidence="1 2" key="1">
    <citation type="submission" date="2012-04" db="EMBL/GenBank/DDBJ databases">
        <title>The Genome Sequence of Saprolegnia declina VS20.</title>
        <authorList>
            <consortium name="The Broad Institute Genome Sequencing Platform"/>
            <person name="Russ C."/>
            <person name="Nusbaum C."/>
            <person name="Tyler B."/>
            <person name="van West P."/>
            <person name="Dieguez-Uribeondo J."/>
            <person name="de Bruijn I."/>
            <person name="Tripathy S."/>
            <person name="Jiang R."/>
            <person name="Young S.K."/>
            <person name="Zeng Q."/>
            <person name="Gargeya S."/>
            <person name="Fitzgerald M."/>
            <person name="Haas B."/>
            <person name="Abouelleil A."/>
            <person name="Alvarado L."/>
            <person name="Arachchi H.M."/>
            <person name="Berlin A."/>
            <person name="Chapman S.B."/>
            <person name="Goldberg J."/>
            <person name="Griggs A."/>
            <person name="Gujja S."/>
            <person name="Hansen M."/>
            <person name="Howarth C."/>
            <person name="Imamovic A."/>
            <person name="Larimer J."/>
            <person name="McCowen C."/>
            <person name="Montmayeur A."/>
            <person name="Murphy C."/>
            <person name="Neiman D."/>
            <person name="Pearson M."/>
            <person name="Priest M."/>
            <person name="Roberts A."/>
            <person name="Saif S."/>
            <person name="Shea T."/>
            <person name="Sisk P."/>
            <person name="Sykes S."/>
            <person name="Wortman J."/>
            <person name="Nusbaum C."/>
            <person name="Birren B."/>
        </authorList>
    </citation>
    <scope>NUCLEOTIDE SEQUENCE [LARGE SCALE GENOMIC DNA]</scope>
    <source>
        <strain evidence="1 2">VS20</strain>
    </source>
</reference>
<evidence type="ECO:0000313" key="1">
    <source>
        <dbReference type="EMBL" id="EQC40268.1"/>
    </source>
</evidence>
<dbReference type="Proteomes" id="UP000030762">
    <property type="component" value="Unassembled WGS sequence"/>
</dbReference>
<dbReference type="RefSeq" id="XP_008605967.1">
    <property type="nucleotide sequence ID" value="XM_008607745.1"/>
</dbReference>